<reference evidence="1 2" key="1">
    <citation type="submission" date="2019-09" db="EMBL/GenBank/DDBJ databases">
        <title>Genome sequence of Hymenobacter sp. M3.</title>
        <authorList>
            <person name="Srinivasan S."/>
        </authorList>
    </citation>
    <scope>NUCLEOTIDE SEQUENCE [LARGE SCALE GENOMIC DNA]</scope>
    <source>
        <strain evidence="1 2">M3</strain>
    </source>
</reference>
<accession>A0A7L5A2G5</accession>
<dbReference type="RefSeq" id="WP_151080228.1">
    <property type="nucleotide sequence ID" value="NZ_CP047647.1"/>
</dbReference>
<protein>
    <submittedName>
        <fullName evidence="1">Uncharacterized protein</fullName>
    </submittedName>
</protein>
<name>A0A7L5A2G5_9BACT</name>
<evidence type="ECO:0000313" key="2">
    <source>
        <dbReference type="Proteomes" id="UP000326380"/>
    </source>
</evidence>
<gene>
    <name evidence="1" type="ORF">F0P96_17550</name>
</gene>
<comment type="caution">
    <text evidence="1">The sequence shown here is derived from an EMBL/GenBank/DDBJ whole genome shotgun (WGS) entry which is preliminary data.</text>
</comment>
<sequence length="78" mass="9175">MPWHYIGSCPDGERFLLDGVNVWDAPWHDTRRHARIFDPLYQQPMVFGVYELRLPARTITFAAGEFSNCVWGFFREAL</sequence>
<keyword evidence="2" id="KW-1185">Reference proteome</keyword>
<dbReference type="EMBL" id="VTWU01000007">
    <property type="protein sequence ID" value="KAA9327046.1"/>
    <property type="molecule type" value="Genomic_DNA"/>
</dbReference>
<dbReference type="AlphaFoldDB" id="A0A7L5A2G5"/>
<proteinExistence type="predicted"/>
<dbReference type="Proteomes" id="UP000326380">
    <property type="component" value="Unassembled WGS sequence"/>
</dbReference>
<organism evidence="1 2">
    <name type="scientific">Hymenobacter busanensis</name>
    <dbReference type="NCBI Taxonomy" id="2607656"/>
    <lineage>
        <taxon>Bacteria</taxon>
        <taxon>Pseudomonadati</taxon>
        <taxon>Bacteroidota</taxon>
        <taxon>Cytophagia</taxon>
        <taxon>Cytophagales</taxon>
        <taxon>Hymenobacteraceae</taxon>
        <taxon>Hymenobacter</taxon>
    </lineage>
</organism>
<evidence type="ECO:0000313" key="1">
    <source>
        <dbReference type="EMBL" id="KAA9327046.1"/>
    </source>
</evidence>